<keyword evidence="3" id="KW-0808">Transferase</keyword>
<feature type="domain" description="Carrier" evidence="6">
    <location>
        <begin position="907"/>
        <end position="984"/>
    </location>
</feature>
<protein>
    <submittedName>
        <fullName evidence="8">SDR family NAD(P)-dependent oxidoreductase</fullName>
    </submittedName>
</protein>
<dbReference type="Pfam" id="PF16197">
    <property type="entry name" value="KAsynt_C_assoc"/>
    <property type="match status" value="1"/>
</dbReference>
<dbReference type="InterPro" id="IPR029063">
    <property type="entry name" value="SAM-dependent_MTases_sf"/>
</dbReference>
<feature type="domain" description="Carrier" evidence="6">
    <location>
        <begin position="2390"/>
        <end position="2467"/>
    </location>
</feature>
<dbReference type="InterPro" id="IPR006162">
    <property type="entry name" value="Ppantetheine_attach_site"/>
</dbReference>
<dbReference type="Gene3D" id="3.40.50.720">
    <property type="entry name" value="NAD(P)-binding Rossmann-like Domain"/>
    <property type="match status" value="2"/>
</dbReference>
<evidence type="ECO:0000256" key="4">
    <source>
        <dbReference type="ARBA" id="ARBA00023268"/>
    </source>
</evidence>
<keyword evidence="1" id="KW-0596">Phosphopantetheine</keyword>
<evidence type="ECO:0000313" key="9">
    <source>
        <dbReference type="Proteomes" id="UP001516472"/>
    </source>
</evidence>
<dbReference type="RefSeq" id="WP_193429069.1">
    <property type="nucleotide sequence ID" value="NZ_JAAIYO010000010.1"/>
</dbReference>
<evidence type="ECO:0000256" key="5">
    <source>
        <dbReference type="SAM" id="MobiDB-lite"/>
    </source>
</evidence>
<keyword evidence="4" id="KW-0511">Multifunctional enzyme</keyword>
<dbReference type="InterPro" id="IPR013968">
    <property type="entry name" value="PKS_KR"/>
</dbReference>
<dbReference type="Gene3D" id="3.40.47.10">
    <property type="match status" value="2"/>
</dbReference>
<evidence type="ECO:0000313" key="8">
    <source>
        <dbReference type="EMBL" id="MBE4751860.1"/>
    </source>
</evidence>
<feature type="compositionally biased region" description="Pro residues" evidence="5">
    <location>
        <begin position="868"/>
        <end position="880"/>
    </location>
</feature>
<dbReference type="InterPro" id="IPR018201">
    <property type="entry name" value="Ketoacyl_synth_AS"/>
</dbReference>
<dbReference type="Pfam" id="PF08242">
    <property type="entry name" value="Methyltransf_12"/>
    <property type="match status" value="1"/>
</dbReference>
<keyword evidence="9" id="KW-1185">Reference proteome</keyword>
<dbReference type="SUPFAM" id="SSF53901">
    <property type="entry name" value="Thiolase-like"/>
    <property type="match status" value="2"/>
</dbReference>
<comment type="caution">
    <text evidence="8">The sequence shown here is derived from an EMBL/GenBank/DDBJ whole genome shotgun (WGS) entry which is preliminary data.</text>
</comment>
<dbReference type="Proteomes" id="UP001516472">
    <property type="component" value="Unassembled WGS sequence"/>
</dbReference>
<dbReference type="CDD" id="cd02440">
    <property type="entry name" value="AdoMet_MTases"/>
    <property type="match status" value="1"/>
</dbReference>
<dbReference type="PROSITE" id="PS52004">
    <property type="entry name" value="KS3_2"/>
    <property type="match status" value="2"/>
</dbReference>
<dbReference type="InterPro" id="IPR050091">
    <property type="entry name" value="PKS_NRPS_Biosynth_Enz"/>
</dbReference>
<feature type="region of interest" description="Disordered" evidence="5">
    <location>
        <begin position="1194"/>
        <end position="1218"/>
    </location>
</feature>
<name>A0ABR9PVA2_9BACT</name>
<dbReference type="PANTHER" id="PTHR43775">
    <property type="entry name" value="FATTY ACID SYNTHASE"/>
    <property type="match status" value="1"/>
</dbReference>
<dbReference type="InterPro" id="IPR057326">
    <property type="entry name" value="KR_dom"/>
</dbReference>
<dbReference type="PROSITE" id="PS00012">
    <property type="entry name" value="PHOSPHOPANTETHEINE"/>
    <property type="match status" value="2"/>
</dbReference>
<dbReference type="InterPro" id="IPR016039">
    <property type="entry name" value="Thiolase-like"/>
</dbReference>
<sequence length="3017" mass="326435">MRSNLVLIVTPKHARGLDVALARHHADAPVLQLVLGSQDRQLSEGVWEVDAWDAEALARRVTPLDGVGLIYFLGGLQFEDVDLEDDRAVQETQERGVLSLFRLTRALRKHLGKDGPELRVATNDTQRILPDDEPRPFGASLHGYLKVMTQEYRRLRIRCVELSLRTLPERPSDAQLNAAIGPLLAPAAGPGLTEVAIRNGAPFTRALERVQLPPAPAAPFRKHGVYLVLGGAGGIGTVFSQWLAKHYQARLVWVGRRPLGEDRAQDVAAIEKLGGKVLYLQADATDARQLREGLKRVHAEFGPVNGAVHSAIVLRDKLIDSMDEESFRVALAPKVQGSVALYRALRDEPLDFLMFFSSAQSFAANAGQSNYAAGCAFKDAFATWLSGRCAFPVKTVNWGYWGSVGIVASDQYREKLASRGVFSIEPDEGMEAVSRLLGHGVSQVMAFKGSEQLFMELGVRREYERRVFAVGQRSVMEELSAPVPALTENARAWAAVTAFGRDLLRTSLQRMGVLRAVGERYTRDSLRDRLRLVPAYERLHDALLAILVDAGLLLVDADGFVTGEAVLVRTEDGAAQLEALCQAFPEMEALARLIHTCVVKYPEVLTGALPATEVIFPGSSMHLLENIYKNNATADYFNDIVTLVARRYVEARLAELPAGVPVRILEVGSGTGGTSARVLEGLRPLGDRVRYVYTDISKAFLTFGRKTYGTRYPFVEFSLLDIEKDPLAQGYEGGSFDLVLATNVLHATARMRDTMGNLKVLLKANGCVAINEATSVQDFTTLIFGMLSGWWAFADANQRLPGSPLLGIPQWTDVLRAEGFRRITPMGRSGIESQALNQHVIVAESDGVVRVPWASLDAPAVASVKPEPVTPKAPPPPAPVEAPRAAPAAKPAYAPALPAPAARPAPGPSVDVPAAVAASVAQVLELAQTQVDRNERFLDMGVDSVLAVEIARVIGERLSIELRSTELFNYSSVAELARYIGDTFSHELGGTQAPAPLATSASESDLFAPAAAVAKPAAPAVTVAEVQAPRAPVAPRASTGDRLRKAEDAIVQGVAEVLDIPPDTLGRDDAFTEFGVDSVLAVEIINRINTSQGLDLRSTDLFNFSSVRALAKHVVEDLGAGGEEVAAEPAPARASAAPVDDVADLFGPAPGAAARPAVEAPRPAAPARKVDASFTSDFPNMDDDEPVRAAMPVAPRAAQPASYTAPTQAAPPASFSAQAPVAPRASTSASFSAQAPASGPLTVAIIGMSGRFPGARNLDEFWDNLREGRNAIGEPPTGRWDVERFYGGAERRSQKPFSPRAGFLDDVESFDPIFFGISPKEAEMMDPQQRLFLQEAWRALEDAGYPSRVLSEKRCGVYAGCNAGDYTLTLRQNGVMDEPYSLMGNSGSILPARISYLLNLKGPSIALDTACSSSLVALHLACEAIRNGSLEMALAGGVTVMTTPEFALLAHEAGMLSSTRQCRTFDNSADGFVPAEGVGVVVLKELNAALRDGDVIHGVIRGTGINQDGKTNGITAPSAPSQTALELSVWSQAGITAESLDYVEAHGTGTRLGDPIEVQALTDAFRRSTDGRQICAIGSVKSNIGHTIMAAGVAGILKVLLSLRNEALPPSLHFEQPNEHIRFEQSPFFVNARLRDWRRGTSRPRRAAVSSFGFSGTNAHVILEEAPIVNSGASPERAAWLFTLSAKSAPALERRLADLGRWLDRDAGRTSLEDVAYTLLCRRSQYPVRVALVAANVRELRAQVAALVSGATAEGTRRHDLKASPVPVEALHEELGRRLMDELVASGIRTADAPRKLTVLAELFVKGYELPWEQLFSSARTVPLPTYPFDATRYWVAEGSAPVARMPSAPQAPVAAEPADPGPTGMLLMERTWTPSTWGQERISTGTLVVVTSRDSEALARRWDLAPELRDYRFIFVQHDEGAPRDARTLVVPPGDIARGREVAAEIARRVEDVCGFVDLSDVLASPRSDVVDALGKTALLQELLRARLEGRREGSFAVLHFTRGAQGFQTARPTLAGASFAGLMRVIGAEYQGVTARTVDLDDSPDTEQSLPSLLLREMATRDDAVEVCIRRGTRYGYTLTVRERRELADFDARSPHFAPADDVVVITGGTGGIGRAMAREWMRRGARKLVLMGHNDLPDRREWDRLLADPSTSQGVRVRIQDLRAMEDAGARVELYFGPLTDEPALRRFFDRVRRELGPIRGVFHCAGAFVNGHHPFIYRETEDMRRVLEPKIEGLITLDRVLAQDDLLFFNLCSSISATFPMLAVGIVDYSLGNAFLASFADYQFQRGRRCFQSIAWTNWRDVGIGEVDSANYRQLGLKAHSTGQGIFMTDRAMALLGQAPVVVAGVFDLERATPERLIALRQDADERRQFLRVDETTRSQVQASSDVDETTRQWLRSVFSTELKLPAGVLEDSTRFEDLGVDSILMVDLLRKVEKELGSKVDPTAFLEYPTILELTRYFFVKHGEAVHRASGTLSAPPKAQQAPAARVPAQVSAQVSAPGPVTGQPVAPAGTSSLTGAPFPVAVIGIGCHFPRSKDTQAFWENLKAGFNGIGDVPGSRWNVSEYFNPVHTPGRTMSRWGGFIDGIEDFDAAYFGLRAEVAPHVDPLMRQMLEASVQCMRDSGYENAQLSNARMGVFVGSRAGTYARRIETMLPDSIVGVGQNFIAAHVSHLLNLRGPAMVVDTACSSSLTALHLACQSLMTGDSDMALVGGADLLLDEEPFLTLSEARALSPDGRCFTFDQRANGFVPGEGCGAMIIKPLARAIADGDRIYGVVEATALNNDGRTMGITTPNPEAQYEVIKDALRRANASPASVSYVEAHGTGTMIGDPIELRGLSRVFREATDERAFCAVGSVKSNIGHLFSAAGMASLIKVLLCLHHRQLVPTLNCETPNPRFAFAESPFVPNTVLKPWEPRHGARRAGISAFGFGGTNAHVVLRDFEPSQVQGYRQVRSALPPVQFARKRYWLEPRHRQAPAPVATPASPARAPETLPPMLELTWNDAPAASPGVSTSAA</sequence>
<keyword evidence="2" id="KW-0597">Phosphoprotein</keyword>
<dbReference type="PROSITE" id="PS00606">
    <property type="entry name" value="KS3_1"/>
    <property type="match status" value="2"/>
</dbReference>
<dbReference type="PROSITE" id="PS50075">
    <property type="entry name" value="CARRIER"/>
    <property type="match status" value="3"/>
</dbReference>
<feature type="domain" description="Ketosynthase family 3 (KS3)" evidence="7">
    <location>
        <begin position="2523"/>
        <end position="2942"/>
    </location>
</feature>
<dbReference type="InterPro" id="IPR020806">
    <property type="entry name" value="PKS_PP-bd"/>
</dbReference>
<dbReference type="PANTHER" id="PTHR43775:SF37">
    <property type="entry name" value="SI:DKEY-61P9.11"/>
    <property type="match status" value="1"/>
</dbReference>
<evidence type="ECO:0000256" key="1">
    <source>
        <dbReference type="ARBA" id="ARBA00022450"/>
    </source>
</evidence>
<reference evidence="8 9" key="1">
    <citation type="submission" date="2020-02" db="EMBL/GenBank/DDBJ databases">
        <authorList>
            <person name="Babadi Z.K."/>
            <person name="Risdian C."/>
            <person name="Ebrahimipour G.H."/>
            <person name="Wink J."/>
        </authorList>
    </citation>
    <scope>NUCLEOTIDE SEQUENCE [LARGE SCALE GENOMIC DNA]</scope>
    <source>
        <strain evidence="8 9">ZKHCc1 1396</strain>
    </source>
</reference>
<dbReference type="InterPro" id="IPR014030">
    <property type="entry name" value="Ketoacyl_synth_N"/>
</dbReference>
<feature type="region of interest" description="Disordered" evidence="5">
    <location>
        <begin position="1153"/>
        <end position="1177"/>
    </location>
</feature>
<feature type="domain" description="Carrier" evidence="6">
    <location>
        <begin position="1041"/>
        <end position="1118"/>
    </location>
</feature>
<dbReference type="Pfam" id="PF00550">
    <property type="entry name" value="PP-binding"/>
    <property type="match status" value="3"/>
</dbReference>
<dbReference type="InterPro" id="IPR014031">
    <property type="entry name" value="Ketoacyl_synth_C"/>
</dbReference>
<dbReference type="SUPFAM" id="SSF47336">
    <property type="entry name" value="ACP-like"/>
    <property type="match status" value="3"/>
</dbReference>
<dbReference type="InterPro" id="IPR036291">
    <property type="entry name" value="NAD(P)-bd_dom_sf"/>
</dbReference>
<organism evidence="8 9">
    <name type="scientific">Corallococcus soli</name>
    <dbReference type="NCBI Taxonomy" id="2710757"/>
    <lineage>
        <taxon>Bacteria</taxon>
        <taxon>Pseudomonadati</taxon>
        <taxon>Myxococcota</taxon>
        <taxon>Myxococcia</taxon>
        <taxon>Myxococcales</taxon>
        <taxon>Cystobacterineae</taxon>
        <taxon>Myxococcaceae</taxon>
        <taxon>Corallococcus</taxon>
    </lineage>
</organism>
<dbReference type="SMART" id="SM00823">
    <property type="entry name" value="PKS_PP"/>
    <property type="match status" value="3"/>
</dbReference>
<feature type="region of interest" description="Disordered" evidence="5">
    <location>
        <begin position="864"/>
        <end position="886"/>
    </location>
</feature>
<dbReference type="Gene3D" id="1.10.1240.100">
    <property type="match status" value="1"/>
</dbReference>
<feature type="domain" description="Ketosynthase family 3 (KS3)" evidence="7">
    <location>
        <begin position="1240"/>
        <end position="1665"/>
    </location>
</feature>
<dbReference type="Pfam" id="PF08659">
    <property type="entry name" value="KR"/>
    <property type="match status" value="2"/>
</dbReference>
<dbReference type="Gene3D" id="1.10.1200.10">
    <property type="entry name" value="ACP-like"/>
    <property type="match status" value="3"/>
</dbReference>
<dbReference type="SMART" id="SM00825">
    <property type="entry name" value="PKS_KS"/>
    <property type="match status" value="2"/>
</dbReference>
<evidence type="ECO:0000256" key="3">
    <source>
        <dbReference type="ARBA" id="ARBA00022679"/>
    </source>
</evidence>
<accession>A0ABR9PVA2</accession>
<dbReference type="SUPFAM" id="SSF51735">
    <property type="entry name" value="NAD(P)-binding Rossmann-fold domains"/>
    <property type="match status" value="4"/>
</dbReference>
<dbReference type="CDD" id="cd08953">
    <property type="entry name" value="KR_2_SDR_x"/>
    <property type="match status" value="1"/>
</dbReference>
<evidence type="ECO:0000259" key="6">
    <source>
        <dbReference type="PROSITE" id="PS50075"/>
    </source>
</evidence>
<dbReference type="SUPFAM" id="SSF53335">
    <property type="entry name" value="S-adenosyl-L-methionine-dependent methyltransferases"/>
    <property type="match status" value="1"/>
</dbReference>
<dbReference type="InterPro" id="IPR032821">
    <property type="entry name" value="PKS_assoc"/>
</dbReference>
<dbReference type="InterPro" id="IPR036736">
    <property type="entry name" value="ACP-like_sf"/>
</dbReference>
<feature type="compositionally biased region" description="Low complexity" evidence="5">
    <location>
        <begin position="1153"/>
        <end position="1167"/>
    </location>
</feature>
<dbReference type="EMBL" id="JAAIYO010000010">
    <property type="protein sequence ID" value="MBE4751860.1"/>
    <property type="molecule type" value="Genomic_DNA"/>
</dbReference>
<proteinExistence type="predicted"/>
<dbReference type="CDD" id="cd00833">
    <property type="entry name" value="PKS"/>
    <property type="match status" value="2"/>
</dbReference>
<dbReference type="InterPro" id="IPR009081">
    <property type="entry name" value="PP-bd_ACP"/>
</dbReference>
<dbReference type="InterPro" id="IPR013217">
    <property type="entry name" value="Methyltransf_12"/>
</dbReference>
<dbReference type="Gene3D" id="3.40.50.150">
    <property type="entry name" value="Vaccinia Virus protein VP39"/>
    <property type="match status" value="1"/>
</dbReference>
<dbReference type="Pfam" id="PF00109">
    <property type="entry name" value="ketoacyl-synt"/>
    <property type="match status" value="2"/>
</dbReference>
<dbReference type="SMART" id="SM01294">
    <property type="entry name" value="PKS_PP_betabranch"/>
    <property type="match status" value="3"/>
</dbReference>
<dbReference type="SMART" id="SM00822">
    <property type="entry name" value="PKS_KR"/>
    <property type="match status" value="2"/>
</dbReference>
<dbReference type="Pfam" id="PF02801">
    <property type="entry name" value="Ketoacyl-synt_C"/>
    <property type="match status" value="2"/>
</dbReference>
<evidence type="ECO:0000259" key="7">
    <source>
        <dbReference type="PROSITE" id="PS52004"/>
    </source>
</evidence>
<dbReference type="InterPro" id="IPR020841">
    <property type="entry name" value="PKS_Beta-ketoAc_synthase_dom"/>
</dbReference>
<evidence type="ECO:0000256" key="2">
    <source>
        <dbReference type="ARBA" id="ARBA00022553"/>
    </source>
</evidence>
<gene>
    <name evidence="8" type="ORF">G4177_27195</name>
</gene>